<feature type="transmembrane region" description="Helical" evidence="8">
    <location>
        <begin position="172"/>
        <end position="193"/>
    </location>
</feature>
<dbReference type="GO" id="GO:0006508">
    <property type="term" value="P:proteolysis"/>
    <property type="evidence" value="ECO:0007669"/>
    <property type="project" value="UniProtKB-KW"/>
</dbReference>
<feature type="transmembrane region" description="Helical" evidence="8">
    <location>
        <begin position="87"/>
        <end position="110"/>
    </location>
</feature>
<evidence type="ECO:0000256" key="5">
    <source>
        <dbReference type="ARBA" id="ARBA00022989"/>
    </source>
</evidence>
<evidence type="ECO:0000313" key="11">
    <source>
        <dbReference type="Proteomes" id="UP000281094"/>
    </source>
</evidence>
<evidence type="ECO:0000256" key="3">
    <source>
        <dbReference type="ARBA" id="ARBA00022519"/>
    </source>
</evidence>
<comment type="caution">
    <text evidence="10">The sequence shown here is derived from an EMBL/GenBank/DDBJ whole genome shotgun (WGS) entry which is preliminary data.</text>
</comment>
<feature type="transmembrane region" description="Helical" evidence="8">
    <location>
        <begin position="122"/>
        <end position="141"/>
    </location>
</feature>
<keyword evidence="5 8" id="KW-1133">Transmembrane helix</keyword>
<protein>
    <submittedName>
        <fullName evidence="10">Rhomboid family intramembrane serine protease</fullName>
    </submittedName>
</protein>
<evidence type="ECO:0000256" key="6">
    <source>
        <dbReference type="ARBA" id="ARBA00023136"/>
    </source>
</evidence>
<keyword evidence="11" id="KW-1185">Reference proteome</keyword>
<dbReference type="GO" id="GO:0004252">
    <property type="term" value="F:serine-type endopeptidase activity"/>
    <property type="evidence" value="ECO:0007669"/>
    <property type="project" value="InterPro"/>
</dbReference>
<keyword evidence="6 8" id="KW-0472">Membrane</keyword>
<feature type="compositionally biased region" description="Polar residues" evidence="7">
    <location>
        <begin position="31"/>
        <end position="48"/>
    </location>
</feature>
<reference evidence="10 11" key="1">
    <citation type="submission" date="2018-10" db="EMBL/GenBank/DDBJ databases">
        <title>Notoacmeibacter sp. M2BS9Y-3-1, whole genome shotgun sequence.</title>
        <authorList>
            <person name="Tuo L."/>
        </authorList>
    </citation>
    <scope>NUCLEOTIDE SEQUENCE [LARGE SCALE GENOMIC DNA]</scope>
    <source>
        <strain evidence="10 11">M2BS9Y-3-1</strain>
    </source>
</reference>
<gene>
    <name evidence="10" type="ORF">D8780_05540</name>
</gene>
<dbReference type="EMBL" id="RCWN01000001">
    <property type="protein sequence ID" value="RLQ87749.1"/>
    <property type="molecule type" value="Genomic_DNA"/>
</dbReference>
<feature type="transmembrane region" description="Helical" evidence="8">
    <location>
        <begin position="219"/>
        <end position="238"/>
    </location>
</feature>
<feature type="region of interest" description="Disordered" evidence="7">
    <location>
        <begin position="1"/>
        <end position="50"/>
    </location>
</feature>
<comment type="subcellular location">
    <subcellularLocation>
        <location evidence="1">Membrane</location>
        <topology evidence="1">Multi-pass membrane protein</topology>
    </subcellularLocation>
</comment>
<evidence type="ECO:0000256" key="2">
    <source>
        <dbReference type="ARBA" id="ARBA00022475"/>
    </source>
</evidence>
<keyword evidence="2" id="KW-1003">Cell membrane</keyword>
<feature type="transmembrane region" description="Helical" evidence="8">
    <location>
        <begin position="57"/>
        <end position="75"/>
    </location>
</feature>
<feature type="domain" description="Peptidase S54 rhomboid" evidence="9">
    <location>
        <begin position="107"/>
        <end position="261"/>
    </location>
</feature>
<sequence length="274" mass="29749">MTDQNASDEQEAGGGAMRSPRPSPWARPNPSDLTDASTHSTDVDQASPRTKEQAVNLAPAVIFFLVLMGAIQAIRSFLLPVPIDNEVLYWFAFVPEIASFGLLGLVHELWAAITYSLLHGGWAHYFMNAVWLAIFGSPLAMRIGFAPFVLFWVVTAFAAAAFHFAIDPYGYSILVGASGSISGMMGAAARLGFRIDRTGQKKAFAGRPMTMREVVRSRTVLGFIMIWLLVNILTGLFVSVGESAIAWQAHIGGFVAGFLILPFFPARLRRGPGI</sequence>
<keyword evidence="10" id="KW-0378">Hydrolase</keyword>
<dbReference type="PANTHER" id="PTHR43066">
    <property type="entry name" value="RHOMBOID-RELATED PROTEIN"/>
    <property type="match status" value="1"/>
</dbReference>
<feature type="transmembrane region" description="Helical" evidence="8">
    <location>
        <begin position="244"/>
        <end position="264"/>
    </location>
</feature>
<evidence type="ECO:0000313" key="10">
    <source>
        <dbReference type="EMBL" id="RLQ87749.1"/>
    </source>
</evidence>
<keyword evidence="3" id="KW-0997">Cell inner membrane</keyword>
<evidence type="ECO:0000256" key="1">
    <source>
        <dbReference type="ARBA" id="ARBA00004141"/>
    </source>
</evidence>
<accession>A0A3L7JBE0</accession>
<keyword evidence="10" id="KW-0645">Protease</keyword>
<dbReference type="PANTHER" id="PTHR43066:SF26">
    <property type="entry name" value="RHOMBOID PROTEASE GLPG"/>
    <property type="match status" value="1"/>
</dbReference>
<evidence type="ECO:0000256" key="7">
    <source>
        <dbReference type="SAM" id="MobiDB-lite"/>
    </source>
</evidence>
<evidence type="ECO:0000256" key="8">
    <source>
        <dbReference type="SAM" id="Phobius"/>
    </source>
</evidence>
<organism evidence="10 11">
    <name type="scientific">Notoacmeibacter ruber</name>
    <dbReference type="NCBI Taxonomy" id="2670375"/>
    <lineage>
        <taxon>Bacteria</taxon>
        <taxon>Pseudomonadati</taxon>
        <taxon>Pseudomonadota</taxon>
        <taxon>Alphaproteobacteria</taxon>
        <taxon>Hyphomicrobiales</taxon>
        <taxon>Notoacmeibacteraceae</taxon>
        <taxon>Notoacmeibacter</taxon>
    </lineage>
</organism>
<dbReference type="RefSeq" id="WP_121644713.1">
    <property type="nucleotide sequence ID" value="NZ_RCWN01000001.1"/>
</dbReference>
<proteinExistence type="predicted"/>
<dbReference type="GO" id="GO:0016020">
    <property type="term" value="C:membrane"/>
    <property type="evidence" value="ECO:0007669"/>
    <property type="project" value="UniProtKB-SubCell"/>
</dbReference>
<evidence type="ECO:0000259" key="9">
    <source>
        <dbReference type="Pfam" id="PF01694"/>
    </source>
</evidence>
<dbReference type="InterPro" id="IPR035952">
    <property type="entry name" value="Rhomboid-like_sf"/>
</dbReference>
<feature type="transmembrane region" description="Helical" evidence="8">
    <location>
        <begin position="148"/>
        <end position="166"/>
    </location>
</feature>
<dbReference type="Proteomes" id="UP000281094">
    <property type="component" value="Unassembled WGS sequence"/>
</dbReference>
<dbReference type="SUPFAM" id="SSF144091">
    <property type="entry name" value="Rhomboid-like"/>
    <property type="match status" value="1"/>
</dbReference>
<dbReference type="InterPro" id="IPR022764">
    <property type="entry name" value="Peptidase_S54_rhomboid_dom"/>
</dbReference>
<dbReference type="AlphaFoldDB" id="A0A3L7JBE0"/>
<name>A0A3L7JBE0_9HYPH</name>
<evidence type="ECO:0000256" key="4">
    <source>
        <dbReference type="ARBA" id="ARBA00022692"/>
    </source>
</evidence>
<dbReference type="Pfam" id="PF01694">
    <property type="entry name" value="Rhomboid"/>
    <property type="match status" value="1"/>
</dbReference>
<keyword evidence="4 8" id="KW-0812">Transmembrane</keyword>
<dbReference type="Gene3D" id="1.20.1540.10">
    <property type="entry name" value="Rhomboid-like"/>
    <property type="match status" value="1"/>
</dbReference>
<feature type="compositionally biased region" description="Acidic residues" evidence="7">
    <location>
        <begin position="1"/>
        <end position="11"/>
    </location>
</feature>